<dbReference type="GO" id="GO:0008745">
    <property type="term" value="F:N-acetylmuramoyl-L-alanine amidase activity"/>
    <property type="evidence" value="ECO:0007669"/>
    <property type="project" value="UniProtKB-EC"/>
</dbReference>
<gene>
    <name evidence="3" type="primary">lytC_40</name>
    <name evidence="3" type="ORF">CLMAG_62450</name>
</gene>
<dbReference type="Gene3D" id="3.40.190.10">
    <property type="entry name" value="Periplasmic binding protein-like II"/>
    <property type="match status" value="2"/>
</dbReference>
<feature type="chain" id="PRO_5010317739" evidence="1">
    <location>
        <begin position="28"/>
        <end position="564"/>
    </location>
</feature>
<dbReference type="AlphaFoldDB" id="A0A162QFB5"/>
<evidence type="ECO:0000313" key="4">
    <source>
        <dbReference type="Proteomes" id="UP000076603"/>
    </source>
</evidence>
<dbReference type="Proteomes" id="UP000076603">
    <property type="component" value="Unassembled WGS sequence"/>
</dbReference>
<dbReference type="RefSeq" id="WP_082832151.1">
    <property type="nucleotide sequence ID" value="NZ_FQXL01000039.1"/>
</dbReference>
<name>A0A162QFB5_9CLOT</name>
<dbReference type="InterPro" id="IPR007253">
    <property type="entry name" value="Cell_wall-bd_2"/>
</dbReference>
<dbReference type="STRING" id="1121326.CLMAG_62450"/>
<protein>
    <submittedName>
        <fullName evidence="3">N-acetylmuramoyl-L-alanine amidase LytC</fullName>
        <ecNumber evidence="3">3.5.1.28</ecNumber>
    </submittedName>
</protein>
<sequence>MKKRLLISISVAAVFCIVFLISNVVKAATLQDRLWGNDRYQTNCKIVDSGWTSSQYAVIASGEGFADALCAAPLAEQYKAPILLTGKDALSIESKDQLSKLKVEKVFIIGGTGVISDNVKSQIESMGIETTRVYGQDRFETSIKVAKNLKSVNGVVVTNGYGFADALSIAPVAAQKGMPILLTDKDDLPAVTKEFLADKSFNESYIVGGTGVVGIKINSYLKNPVRLEGLSRYETNAAVLNYFTDKFNYDKVYVASGESYPDALSGSVLAASSNSPLVLVGNSIDPSVMDSVKAKQDKYNNVIVLGGTAVVTDAAVNDIATGVVTSETMERIRKTGKLVLGTSADYPPYEFHKSINGSDEIVGFDIEIAKQISKDLGVQLEIKDIKFDGLLAALDQGKVDLVISGMSPTTERQKHVEFSNIYYKEVQTIVVRASDKNMLRSTSDFKGKILGVQRGSIEEVIAKEQIPAAQPMVFTTISDLVLALKNSKVDGVVLEEPIAKSNVDANNDIVMSDIKLSNEYAGSAAVMKKGSIDLVKEVNKTLDRLKNNNSIDKFVLDASELMTY</sequence>
<dbReference type="PANTHER" id="PTHR30032">
    <property type="entry name" value="N-ACETYLMURAMOYL-L-ALANINE AMIDASE-RELATED"/>
    <property type="match status" value="1"/>
</dbReference>
<dbReference type="SMART" id="SM00062">
    <property type="entry name" value="PBPb"/>
    <property type="match status" value="1"/>
</dbReference>
<dbReference type="SUPFAM" id="SSF53850">
    <property type="entry name" value="Periplasmic binding protein-like II"/>
    <property type="match status" value="1"/>
</dbReference>
<keyword evidence="3" id="KW-0378">Hydrolase</keyword>
<proteinExistence type="predicted"/>
<dbReference type="InterPro" id="IPR051922">
    <property type="entry name" value="Bact_Sporulation_Assoc"/>
</dbReference>
<comment type="caution">
    <text evidence="3">The sequence shown here is derived from an EMBL/GenBank/DDBJ whole genome shotgun (WGS) entry which is preliminary data.</text>
</comment>
<accession>A0A162QFB5</accession>
<dbReference type="EMBL" id="LWAE01000018">
    <property type="protein sequence ID" value="KZL88473.1"/>
    <property type="molecule type" value="Genomic_DNA"/>
</dbReference>
<keyword evidence="4" id="KW-1185">Reference proteome</keyword>
<feature type="domain" description="Solute-binding protein family 3/N-terminal" evidence="2">
    <location>
        <begin position="337"/>
        <end position="558"/>
    </location>
</feature>
<reference evidence="3 4" key="1">
    <citation type="submission" date="2016-04" db="EMBL/GenBank/DDBJ databases">
        <title>Genome sequence of Clostridium magnum DSM 2767.</title>
        <authorList>
            <person name="Poehlein A."/>
            <person name="Uhlig R."/>
            <person name="Fischer R."/>
            <person name="Bahl H."/>
            <person name="Daniel R."/>
        </authorList>
    </citation>
    <scope>NUCLEOTIDE SEQUENCE [LARGE SCALE GENOMIC DNA]</scope>
    <source>
        <strain evidence="3 4">DSM 2767</strain>
    </source>
</reference>
<dbReference type="InterPro" id="IPR001638">
    <property type="entry name" value="Solute-binding_3/MltF_N"/>
</dbReference>
<dbReference type="PANTHER" id="PTHR30032:SF8">
    <property type="entry name" value="GERMINATION-SPECIFIC N-ACETYLMURAMOYL-L-ALANINE AMIDASE"/>
    <property type="match status" value="1"/>
</dbReference>
<keyword evidence="1" id="KW-0732">Signal</keyword>
<feature type="signal peptide" evidence="1">
    <location>
        <begin position="1"/>
        <end position="27"/>
    </location>
</feature>
<dbReference type="Gene3D" id="3.40.50.12090">
    <property type="match status" value="3"/>
</dbReference>
<dbReference type="Pfam" id="PF00497">
    <property type="entry name" value="SBP_bac_3"/>
    <property type="match status" value="1"/>
</dbReference>
<evidence type="ECO:0000256" key="1">
    <source>
        <dbReference type="SAM" id="SignalP"/>
    </source>
</evidence>
<evidence type="ECO:0000313" key="3">
    <source>
        <dbReference type="EMBL" id="KZL88473.1"/>
    </source>
</evidence>
<organism evidence="3 4">
    <name type="scientific">Clostridium magnum DSM 2767</name>
    <dbReference type="NCBI Taxonomy" id="1121326"/>
    <lineage>
        <taxon>Bacteria</taxon>
        <taxon>Bacillati</taxon>
        <taxon>Bacillota</taxon>
        <taxon>Clostridia</taxon>
        <taxon>Eubacteriales</taxon>
        <taxon>Clostridiaceae</taxon>
        <taxon>Clostridium</taxon>
    </lineage>
</organism>
<dbReference type="EC" id="3.5.1.28" evidence="3"/>
<dbReference type="Pfam" id="PF04122">
    <property type="entry name" value="CW_binding_2"/>
    <property type="match status" value="3"/>
</dbReference>
<dbReference type="PATRIC" id="fig|1121326.3.peg.6319"/>
<evidence type="ECO:0000259" key="2">
    <source>
        <dbReference type="SMART" id="SM00062"/>
    </source>
</evidence>